<evidence type="ECO:0000313" key="2">
    <source>
        <dbReference type="EMBL" id="SEN82305.1"/>
    </source>
</evidence>
<dbReference type="OrthoDB" id="8480939at2"/>
<sequence>MKRAALILAALLAATPALAFHCPADMAAIDAALAANPALTAEQLAEVTALRAEGEAQHVAGNHDASVATLAKAMAILGIG</sequence>
<name>A0A1H8JP27_9RHOB</name>
<dbReference type="EMBL" id="FOCE01000008">
    <property type="protein sequence ID" value="SEN82305.1"/>
    <property type="molecule type" value="Genomic_DNA"/>
</dbReference>
<reference evidence="2 3" key="1">
    <citation type="submission" date="2016-10" db="EMBL/GenBank/DDBJ databases">
        <authorList>
            <person name="de Groot N.N."/>
        </authorList>
    </citation>
    <scope>NUCLEOTIDE SEQUENCE [LARGE SCALE GENOMIC DNA]</scope>
    <source>
        <strain evidence="2 3">DSM 3857</strain>
    </source>
</reference>
<proteinExistence type="predicted"/>
<protein>
    <submittedName>
        <fullName evidence="2">Uncharacterized protein</fullName>
    </submittedName>
</protein>
<feature type="signal peptide" evidence="1">
    <location>
        <begin position="1"/>
        <end position="19"/>
    </location>
</feature>
<keyword evidence="1" id="KW-0732">Signal</keyword>
<evidence type="ECO:0000256" key="1">
    <source>
        <dbReference type="SAM" id="SignalP"/>
    </source>
</evidence>
<dbReference type="AlphaFoldDB" id="A0A1H8JP27"/>
<dbReference type="Proteomes" id="UP000198761">
    <property type="component" value="Unassembled WGS sequence"/>
</dbReference>
<gene>
    <name evidence="2" type="ORF">SAMN04488103_10858</name>
</gene>
<accession>A0A1H8JP27</accession>
<feature type="chain" id="PRO_5011640097" evidence="1">
    <location>
        <begin position="20"/>
        <end position="80"/>
    </location>
</feature>
<dbReference type="RefSeq" id="WP_091302336.1">
    <property type="nucleotide sequence ID" value="NZ_FOCE01000008.1"/>
</dbReference>
<evidence type="ECO:0000313" key="3">
    <source>
        <dbReference type="Proteomes" id="UP000198761"/>
    </source>
</evidence>
<dbReference type="STRING" id="933059.SAMN04488103_10858"/>
<keyword evidence="3" id="KW-1185">Reference proteome</keyword>
<organism evidence="2 3">
    <name type="scientific">Gemmobacter aquatilis</name>
    <dbReference type="NCBI Taxonomy" id="933059"/>
    <lineage>
        <taxon>Bacteria</taxon>
        <taxon>Pseudomonadati</taxon>
        <taxon>Pseudomonadota</taxon>
        <taxon>Alphaproteobacteria</taxon>
        <taxon>Rhodobacterales</taxon>
        <taxon>Paracoccaceae</taxon>
        <taxon>Gemmobacter</taxon>
    </lineage>
</organism>